<evidence type="ECO:0000256" key="2">
    <source>
        <dbReference type="ARBA" id="ARBA00022737"/>
    </source>
</evidence>
<dbReference type="GO" id="GO:0080008">
    <property type="term" value="C:Cul4-RING E3 ubiquitin ligase complex"/>
    <property type="evidence" value="ECO:0007669"/>
    <property type="project" value="TreeGrafter"/>
</dbReference>
<proteinExistence type="predicted"/>
<dbReference type="Pfam" id="PF12894">
    <property type="entry name" value="ANAPC4_WD40"/>
    <property type="match status" value="1"/>
</dbReference>
<dbReference type="SUPFAM" id="SSF50978">
    <property type="entry name" value="WD40 repeat-like"/>
    <property type="match status" value="1"/>
</dbReference>
<dbReference type="PROSITE" id="PS50294">
    <property type="entry name" value="WD_REPEATS_REGION"/>
    <property type="match status" value="1"/>
</dbReference>
<dbReference type="GO" id="GO:0045717">
    <property type="term" value="P:negative regulation of fatty acid biosynthetic process"/>
    <property type="evidence" value="ECO:0007669"/>
    <property type="project" value="TreeGrafter"/>
</dbReference>
<reference evidence="6" key="1">
    <citation type="submission" date="2023-04" db="EMBL/GenBank/DDBJ databases">
        <authorList>
            <person name="Vijverberg K."/>
            <person name="Xiong W."/>
            <person name="Schranz E."/>
        </authorList>
    </citation>
    <scope>NUCLEOTIDE SEQUENCE</scope>
</reference>
<keyword evidence="2" id="KW-0677">Repeat</keyword>
<dbReference type="PROSITE" id="PS50082">
    <property type="entry name" value="WD_REPEATS_2"/>
    <property type="match status" value="1"/>
</dbReference>
<feature type="coiled-coil region" evidence="4">
    <location>
        <begin position="50"/>
        <end position="77"/>
    </location>
</feature>
<evidence type="ECO:0000256" key="1">
    <source>
        <dbReference type="ARBA" id="ARBA00022574"/>
    </source>
</evidence>
<keyword evidence="1 3" id="KW-0853">WD repeat</keyword>
<dbReference type="InterPro" id="IPR015943">
    <property type="entry name" value="WD40/YVTN_repeat-like_dom_sf"/>
</dbReference>
<dbReference type="SMART" id="SM00320">
    <property type="entry name" value="WD40"/>
    <property type="match status" value="2"/>
</dbReference>
<dbReference type="InterPro" id="IPR045151">
    <property type="entry name" value="DCAF8"/>
</dbReference>
<dbReference type="GO" id="GO:0005737">
    <property type="term" value="C:cytoplasm"/>
    <property type="evidence" value="ECO:0007669"/>
    <property type="project" value="TreeGrafter"/>
</dbReference>
<dbReference type="Proteomes" id="UP001177003">
    <property type="component" value="Chromosome 6"/>
</dbReference>
<dbReference type="AlphaFoldDB" id="A0AA35ZBF0"/>
<name>A0AA35ZBF0_LACSI</name>
<evidence type="ECO:0000256" key="3">
    <source>
        <dbReference type="PROSITE-ProRule" id="PRU00221"/>
    </source>
</evidence>
<dbReference type="InterPro" id="IPR036322">
    <property type="entry name" value="WD40_repeat_dom_sf"/>
</dbReference>
<sequence length="214" mass="23987">MVEERTLLLVQPGSMIDRFHGEYLGVSVKKNVIVTISYCAWVCYELDGEIEALLELLEDDDEKEKQLKENVKKWQRNKSNDLNDDHIVGQVALQFRSSAHQGCVNTISWNSKGSLLISGSDDAHVNLWSYESRKLLHSIDSGHRNNIFCTKFVPETSNELVASGAGDTEVEPGNPNVVWSASEDATLRQHDLREVTSCPPAENCKGLLEFTCIH</sequence>
<organism evidence="6 7">
    <name type="scientific">Lactuca saligna</name>
    <name type="common">Willowleaf lettuce</name>
    <dbReference type="NCBI Taxonomy" id="75948"/>
    <lineage>
        <taxon>Eukaryota</taxon>
        <taxon>Viridiplantae</taxon>
        <taxon>Streptophyta</taxon>
        <taxon>Embryophyta</taxon>
        <taxon>Tracheophyta</taxon>
        <taxon>Spermatophyta</taxon>
        <taxon>Magnoliopsida</taxon>
        <taxon>eudicotyledons</taxon>
        <taxon>Gunneridae</taxon>
        <taxon>Pentapetalae</taxon>
        <taxon>asterids</taxon>
        <taxon>campanulids</taxon>
        <taxon>Asterales</taxon>
        <taxon>Asteraceae</taxon>
        <taxon>Cichorioideae</taxon>
        <taxon>Cichorieae</taxon>
        <taxon>Lactucinae</taxon>
        <taxon>Lactuca</taxon>
    </lineage>
</organism>
<dbReference type="Gene3D" id="2.130.10.10">
    <property type="entry name" value="YVTN repeat-like/Quinoprotein amine dehydrogenase"/>
    <property type="match status" value="1"/>
</dbReference>
<feature type="repeat" description="WD" evidence="3">
    <location>
        <begin position="97"/>
        <end position="138"/>
    </location>
</feature>
<keyword evidence="7" id="KW-1185">Reference proteome</keyword>
<dbReference type="PANTHER" id="PTHR15574:SF40">
    <property type="entry name" value="WD AND TETRATRICOPEPTIDE REPEATS PROTEIN 1"/>
    <property type="match status" value="1"/>
</dbReference>
<evidence type="ECO:0000313" key="6">
    <source>
        <dbReference type="EMBL" id="CAI9289476.1"/>
    </source>
</evidence>
<keyword evidence="4" id="KW-0175">Coiled coil</keyword>
<dbReference type="EMBL" id="OX465082">
    <property type="protein sequence ID" value="CAI9289476.1"/>
    <property type="molecule type" value="Genomic_DNA"/>
</dbReference>
<dbReference type="PANTHER" id="PTHR15574">
    <property type="entry name" value="WD REPEAT DOMAIN-CONTAINING FAMILY"/>
    <property type="match status" value="1"/>
</dbReference>
<feature type="domain" description="Anaphase-promoting complex subunit 4-like WD40" evidence="5">
    <location>
        <begin position="89"/>
        <end position="150"/>
    </location>
</feature>
<dbReference type="InterPro" id="IPR024977">
    <property type="entry name" value="Apc4-like_WD40_dom"/>
</dbReference>
<evidence type="ECO:0000259" key="5">
    <source>
        <dbReference type="Pfam" id="PF12894"/>
    </source>
</evidence>
<evidence type="ECO:0000313" key="7">
    <source>
        <dbReference type="Proteomes" id="UP001177003"/>
    </source>
</evidence>
<accession>A0AA35ZBF0</accession>
<dbReference type="InterPro" id="IPR001680">
    <property type="entry name" value="WD40_rpt"/>
</dbReference>
<evidence type="ECO:0000256" key="4">
    <source>
        <dbReference type="SAM" id="Coils"/>
    </source>
</evidence>
<gene>
    <name evidence="6" type="ORF">LSALG_LOCUS28715</name>
</gene>
<protein>
    <recommendedName>
        <fullName evidence="5">Anaphase-promoting complex subunit 4-like WD40 domain-containing protein</fullName>
    </recommendedName>
</protein>